<name>A0A540N0X3_MALBA</name>
<dbReference type="AlphaFoldDB" id="A0A540N0X3"/>
<accession>A0A540N0X3</accession>
<keyword evidence="2" id="KW-1185">Reference proteome</keyword>
<evidence type="ECO:0000313" key="2">
    <source>
        <dbReference type="Proteomes" id="UP000315295"/>
    </source>
</evidence>
<gene>
    <name evidence="1" type="ORF">C1H46_009732</name>
</gene>
<protein>
    <submittedName>
        <fullName evidence="1">Uncharacterized protein</fullName>
    </submittedName>
</protein>
<sequence length="83" mass="9250">MKREDESKQCCRRPVQPAAQKSTKLGVGFGNIRCSSSFDHTAELLCLPPCVPVIEGPRKPTPALKTPAPTRGLTFNFYQRYLN</sequence>
<proteinExistence type="predicted"/>
<dbReference type="Proteomes" id="UP000315295">
    <property type="component" value="Unassembled WGS sequence"/>
</dbReference>
<comment type="caution">
    <text evidence="1">The sequence shown here is derived from an EMBL/GenBank/DDBJ whole genome shotgun (WGS) entry which is preliminary data.</text>
</comment>
<reference evidence="1 2" key="1">
    <citation type="journal article" date="2019" name="G3 (Bethesda)">
        <title>Sequencing of a Wild Apple (Malus baccata) Genome Unravels the Differences Between Cultivated and Wild Apple Species Regarding Disease Resistance and Cold Tolerance.</title>
        <authorList>
            <person name="Chen X."/>
        </authorList>
    </citation>
    <scope>NUCLEOTIDE SEQUENCE [LARGE SCALE GENOMIC DNA]</scope>
    <source>
        <strain evidence="2">cv. Shandingzi</strain>
        <tissue evidence="1">Leaves</tissue>
    </source>
</reference>
<evidence type="ECO:0000313" key="1">
    <source>
        <dbReference type="EMBL" id="TQE04649.1"/>
    </source>
</evidence>
<organism evidence="1 2">
    <name type="scientific">Malus baccata</name>
    <name type="common">Siberian crab apple</name>
    <name type="synonym">Pyrus baccata</name>
    <dbReference type="NCBI Taxonomy" id="106549"/>
    <lineage>
        <taxon>Eukaryota</taxon>
        <taxon>Viridiplantae</taxon>
        <taxon>Streptophyta</taxon>
        <taxon>Embryophyta</taxon>
        <taxon>Tracheophyta</taxon>
        <taxon>Spermatophyta</taxon>
        <taxon>Magnoliopsida</taxon>
        <taxon>eudicotyledons</taxon>
        <taxon>Gunneridae</taxon>
        <taxon>Pentapetalae</taxon>
        <taxon>rosids</taxon>
        <taxon>fabids</taxon>
        <taxon>Rosales</taxon>
        <taxon>Rosaceae</taxon>
        <taxon>Amygdaloideae</taxon>
        <taxon>Maleae</taxon>
        <taxon>Malus</taxon>
    </lineage>
</organism>
<dbReference type="EMBL" id="VIEB01000136">
    <property type="protein sequence ID" value="TQE04649.1"/>
    <property type="molecule type" value="Genomic_DNA"/>
</dbReference>